<dbReference type="EC" id="4.2.2.-" evidence="3"/>
<protein>
    <recommendedName>
        <fullName evidence="3">Endolytic peptidoglycan transglycosylase RlpA</fullName>
        <ecNumber evidence="3">4.2.2.-</ecNumber>
    </recommendedName>
</protein>
<evidence type="ECO:0000256" key="4">
    <source>
        <dbReference type="RuleBase" id="RU003495"/>
    </source>
</evidence>
<dbReference type="PANTHER" id="PTHR34183">
    <property type="entry name" value="ENDOLYTIC PEPTIDOGLYCAN TRANSGLYCOSYLASE RLPA"/>
    <property type="match status" value="1"/>
</dbReference>
<dbReference type="HAMAP" id="MF_02071">
    <property type="entry name" value="RlpA"/>
    <property type="match status" value="1"/>
</dbReference>
<name>A0A420XGV4_9PAST</name>
<dbReference type="GO" id="GO:0000270">
    <property type="term" value="P:peptidoglycan metabolic process"/>
    <property type="evidence" value="ECO:0007669"/>
    <property type="project" value="UniProtKB-UniRule"/>
</dbReference>
<evidence type="ECO:0000256" key="1">
    <source>
        <dbReference type="ARBA" id="ARBA00023239"/>
    </source>
</evidence>
<dbReference type="EMBL" id="RBJC01000006">
    <property type="protein sequence ID" value="RKR71833.1"/>
    <property type="molecule type" value="Genomic_DNA"/>
</dbReference>
<evidence type="ECO:0000313" key="7">
    <source>
        <dbReference type="EMBL" id="RKR71833.1"/>
    </source>
</evidence>
<dbReference type="RefSeq" id="WP_229583605.1">
    <property type="nucleotide sequence ID" value="NZ_CP016604.1"/>
</dbReference>
<evidence type="ECO:0000259" key="6">
    <source>
        <dbReference type="Pfam" id="PF03330"/>
    </source>
</evidence>
<reference evidence="7 8" key="1">
    <citation type="submission" date="2018-10" db="EMBL/GenBank/DDBJ databases">
        <title>Genomic Encyclopedia of Type Strains, Phase IV (KMG-IV): sequencing the most valuable type-strain genomes for metagenomic binning, comparative biology and taxonomic classification.</title>
        <authorList>
            <person name="Goeker M."/>
        </authorList>
    </citation>
    <scope>NUCLEOTIDE SEQUENCE [LARGE SCALE GENOMIC DNA]</scope>
    <source>
        <strain evidence="7 8">DSM 23800</strain>
    </source>
</reference>
<keyword evidence="3" id="KW-0732">Signal</keyword>
<dbReference type="InterPro" id="IPR009009">
    <property type="entry name" value="RlpA-like_DPBB"/>
</dbReference>
<sequence precursor="true">MMFRKIIALLLSTLILFSVNTVQAKTEKTSTTVTKKVTNTKKKSAVKKVSKSKEKAPTKQVVNNKKTTKKAPTKKVVKKTPPKKVTKANKKTATKKVVPKKKVLAKKATPKKKKTKKTTASNETKKLYGVKGDKLSYVKVNNKVSSYTIKGQTHTTINKENSRQFSQKGIASYYGTKFHGKKTANGEIYDKNAFTAAHKTLALGSYALVTNLKNGRKVIVRINDRGPFSNGRVIDLSVAAAREIGMLNAGTAQVKIEALQVDRQGYISGKGVSTLMNLAKKEGLPLKVKGKGNYLAIKADIR</sequence>
<evidence type="ECO:0000313" key="8">
    <source>
        <dbReference type="Proteomes" id="UP000280099"/>
    </source>
</evidence>
<organism evidence="7 8">
    <name type="scientific">Otariodibacter oris</name>
    <dbReference type="NCBI Taxonomy" id="1032623"/>
    <lineage>
        <taxon>Bacteria</taxon>
        <taxon>Pseudomonadati</taxon>
        <taxon>Pseudomonadota</taxon>
        <taxon>Gammaproteobacteria</taxon>
        <taxon>Pasteurellales</taxon>
        <taxon>Pasteurellaceae</taxon>
        <taxon>Otariodibacter</taxon>
    </lineage>
</organism>
<comment type="function">
    <text evidence="3">Lytic transglycosylase with a strong preference for naked glycan strands that lack stem peptides.</text>
</comment>
<dbReference type="InterPro" id="IPR034718">
    <property type="entry name" value="RlpA"/>
</dbReference>
<dbReference type="GO" id="GO:0008932">
    <property type="term" value="F:lytic endotransglycosylase activity"/>
    <property type="evidence" value="ECO:0007669"/>
    <property type="project" value="UniProtKB-UniRule"/>
</dbReference>
<evidence type="ECO:0000256" key="5">
    <source>
        <dbReference type="SAM" id="MobiDB-lite"/>
    </source>
</evidence>
<feature type="chain" id="PRO_5019595114" description="Endolytic peptidoglycan transglycosylase RlpA" evidence="3">
    <location>
        <begin position="25"/>
        <end position="302"/>
    </location>
</feature>
<gene>
    <name evidence="3" type="primary">rlpA</name>
    <name evidence="7" type="ORF">DES31_1183</name>
</gene>
<comment type="similarity">
    <text evidence="3 4">Belongs to the RlpA family.</text>
</comment>
<dbReference type="PANTHER" id="PTHR34183:SF1">
    <property type="entry name" value="ENDOLYTIC PEPTIDOGLYCAN TRANSGLYCOSYLASE RLPA"/>
    <property type="match status" value="1"/>
</dbReference>
<feature type="compositionally biased region" description="Basic residues" evidence="5">
    <location>
        <begin position="66"/>
        <end position="98"/>
    </location>
</feature>
<keyword evidence="7" id="KW-0449">Lipoprotein</keyword>
<comment type="caution">
    <text evidence="7">The sequence shown here is derived from an EMBL/GenBank/DDBJ whole genome shotgun (WGS) entry which is preliminary data.</text>
</comment>
<proteinExistence type="inferred from homology"/>
<dbReference type="AlphaFoldDB" id="A0A420XGV4"/>
<dbReference type="Gene3D" id="2.40.40.10">
    <property type="entry name" value="RlpA-like domain"/>
    <property type="match status" value="1"/>
</dbReference>
<accession>A0A420XGV4</accession>
<dbReference type="CDD" id="cd22268">
    <property type="entry name" value="DPBB_RlpA-like"/>
    <property type="match status" value="1"/>
</dbReference>
<keyword evidence="8" id="KW-1185">Reference proteome</keyword>
<feature type="region of interest" description="Disordered" evidence="5">
    <location>
        <begin position="39"/>
        <end position="98"/>
    </location>
</feature>
<keyword evidence="1 3" id="KW-0456">Lyase</keyword>
<feature type="domain" description="RlpA-like protein double-psi beta-barrel" evidence="6">
    <location>
        <begin position="167"/>
        <end position="256"/>
    </location>
</feature>
<evidence type="ECO:0000256" key="3">
    <source>
        <dbReference type="HAMAP-Rule" id="MF_02071"/>
    </source>
</evidence>
<feature type="compositionally biased region" description="Basic residues" evidence="5">
    <location>
        <begin position="39"/>
        <end position="50"/>
    </location>
</feature>
<keyword evidence="2 3" id="KW-0961">Cell wall biogenesis/degradation</keyword>
<dbReference type="Pfam" id="PF03330">
    <property type="entry name" value="DPBB_1"/>
    <property type="match status" value="1"/>
</dbReference>
<dbReference type="Proteomes" id="UP000280099">
    <property type="component" value="Unassembled WGS sequence"/>
</dbReference>
<feature type="signal peptide" evidence="3">
    <location>
        <begin position="1"/>
        <end position="24"/>
    </location>
</feature>
<dbReference type="NCBIfam" id="TIGR00413">
    <property type="entry name" value="rlpA"/>
    <property type="match status" value="1"/>
</dbReference>
<dbReference type="InterPro" id="IPR036908">
    <property type="entry name" value="RlpA-like_sf"/>
</dbReference>
<evidence type="ECO:0000256" key="2">
    <source>
        <dbReference type="ARBA" id="ARBA00023316"/>
    </source>
</evidence>
<dbReference type="GO" id="GO:0009279">
    <property type="term" value="C:cell outer membrane"/>
    <property type="evidence" value="ECO:0007669"/>
    <property type="project" value="TreeGrafter"/>
</dbReference>
<dbReference type="SUPFAM" id="SSF50685">
    <property type="entry name" value="Barwin-like endoglucanases"/>
    <property type="match status" value="1"/>
</dbReference>
<dbReference type="InterPro" id="IPR012997">
    <property type="entry name" value="RplA"/>
</dbReference>
<dbReference type="GO" id="GO:0071555">
    <property type="term" value="P:cell wall organization"/>
    <property type="evidence" value="ECO:0007669"/>
    <property type="project" value="UniProtKB-KW"/>
</dbReference>